<dbReference type="RefSeq" id="WP_083137236.1">
    <property type="nucleotide sequence ID" value="NZ_JACKVH010000017.1"/>
</dbReference>
<dbReference type="Proteomes" id="UP000192319">
    <property type="component" value="Unassembled WGS sequence"/>
</dbReference>
<gene>
    <name evidence="2" type="ORF">BST11_07040</name>
    <name evidence="1" type="ORF">H7K38_19140</name>
</gene>
<reference evidence="1" key="3">
    <citation type="journal article" date="2022" name="BMC Genomics">
        <title>Comparative genome analysis of mycobacteria focusing on tRNA and non-coding RNA.</title>
        <authorList>
            <person name="Behra P.R.K."/>
            <person name="Pettersson B.M.F."/>
            <person name="Ramesh M."/>
            <person name="Das S."/>
            <person name="Dasgupta S."/>
            <person name="Kirsebom L.A."/>
        </authorList>
    </citation>
    <scope>NUCLEOTIDE SEQUENCE</scope>
    <source>
        <strain evidence="1">CCUG 55640</strain>
    </source>
</reference>
<keyword evidence="3" id="KW-1185">Reference proteome</keyword>
<evidence type="ECO:0000313" key="2">
    <source>
        <dbReference type="EMBL" id="OQZ91918.1"/>
    </source>
</evidence>
<dbReference type="AlphaFoldDB" id="A0AA41XR97"/>
<protein>
    <submittedName>
        <fullName evidence="1">Uncharacterized protein</fullName>
    </submittedName>
</protein>
<reference evidence="2 3" key="1">
    <citation type="submission" date="2017-02" db="EMBL/GenBank/DDBJ databases">
        <title>The new phylogeny of genus Mycobacterium.</title>
        <authorList>
            <person name="Tortoli E."/>
            <person name="Trovato A."/>
            <person name="Cirillo D.M."/>
        </authorList>
    </citation>
    <scope>NUCLEOTIDE SEQUENCE [LARGE SCALE GENOMIC DNA]</scope>
    <source>
        <strain evidence="2 3">DSM 45230</strain>
    </source>
</reference>
<accession>A0AA41XR97</accession>
<evidence type="ECO:0000313" key="1">
    <source>
        <dbReference type="EMBL" id="MCV7380750.1"/>
    </source>
</evidence>
<evidence type="ECO:0000313" key="3">
    <source>
        <dbReference type="Proteomes" id="UP000192319"/>
    </source>
</evidence>
<comment type="caution">
    <text evidence="1">The sequence shown here is derived from an EMBL/GenBank/DDBJ whole genome shotgun (WGS) entry which is preliminary data.</text>
</comment>
<sequence>MKTECPLQCRLRRDAATGHVVWAGLPANLDLAFSREHRDEVYAQHLLREQGSPLRRSSEGRARLCVCEMVLGHSTTTEMV</sequence>
<name>A0AA41XR97_9MYCO</name>
<dbReference type="EMBL" id="MVHD01000007">
    <property type="protein sequence ID" value="OQZ91918.1"/>
    <property type="molecule type" value="Genomic_DNA"/>
</dbReference>
<reference evidence="1" key="2">
    <citation type="submission" date="2020-07" db="EMBL/GenBank/DDBJ databases">
        <authorList>
            <person name="Pettersson B.M.F."/>
            <person name="Behra P.R.K."/>
            <person name="Ramesh M."/>
            <person name="Das S."/>
            <person name="Dasgupta S."/>
            <person name="Kirsebom L.A."/>
        </authorList>
    </citation>
    <scope>NUCLEOTIDE SEQUENCE</scope>
    <source>
        <strain evidence="1">CCUG 55640</strain>
    </source>
</reference>
<organism evidence="1 4">
    <name type="scientific">Mycobacterium alsense</name>
    <dbReference type="NCBI Taxonomy" id="324058"/>
    <lineage>
        <taxon>Bacteria</taxon>
        <taxon>Bacillati</taxon>
        <taxon>Actinomycetota</taxon>
        <taxon>Actinomycetes</taxon>
        <taxon>Mycobacteriales</taxon>
        <taxon>Mycobacteriaceae</taxon>
        <taxon>Mycobacterium</taxon>
    </lineage>
</organism>
<dbReference type="Proteomes" id="UP001141650">
    <property type="component" value="Unassembled WGS sequence"/>
</dbReference>
<proteinExistence type="predicted"/>
<evidence type="ECO:0000313" key="4">
    <source>
        <dbReference type="Proteomes" id="UP001141650"/>
    </source>
</evidence>
<dbReference type="EMBL" id="JACKVH010000017">
    <property type="protein sequence ID" value="MCV7380750.1"/>
    <property type="molecule type" value="Genomic_DNA"/>
</dbReference>